<dbReference type="InterPro" id="IPR019606">
    <property type="entry name" value="GerMN"/>
</dbReference>
<name>A0ABT3X0L0_9BACL</name>
<keyword evidence="3" id="KW-1185">Reference proteome</keyword>
<evidence type="ECO:0000259" key="1">
    <source>
        <dbReference type="Pfam" id="PF10646"/>
    </source>
</evidence>
<feature type="domain" description="GerMN" evidence="1">
    <location>
        <begin position="92"/>
        <end position="190"/>
    </location>
</feature>
<protein>
    <submittedName>
        <fullName evidence="2">GerMN domain-containing protein</fullName>
    </submittedName>
</protein>
<evidence type="ECO:0000313" key="3">
    <source>
        <dbReference type="Proteomes" id="UP001208017"/>
    </source>
</evidence>
<dbReference type="EMBL" id="JAPMLT010000003">
    <property type="protein sequence ID" value="MCX7569981.1"/>
    <property type="molecule type" value="Genomic_DNA"/>
</dbReference>
<proteinExistence type="predicted"/>
<evidence type="ECO:0000313" key="2">
    <source>
        <dbReference type="EMBL" id="MCX7569981.1"/>
    </source>
</evidence>
<sequence length="208" mass="23559">MLSTDPRNCLLLFDGMVEEHDSVYEEEENAYWKPLVGLVGLSLCLSGCAPSFEESNQFLRYAQDRSVYDSRYHEELVVYKKNENSAVQFVTQKYAYVVNKPTSDREKVLELLKLMKLTREGSQTSPVISAGVTLLDAKVQDDMITLNFDDSILAMPEENRGIVLKTIADTMKINFLTARTLRIEVKGQPVTDWAGVDLHDGVLLREES</sequence>
<organism evidence="2 3">
    <name type="scientific">Tumebacillus lacus</name>
    <dbReference type="NCBI Taxonomy" id="2995335"/>
    <lineage>
        <taxon>Bacteria</taxon>
        <taxon>Bacillati</taxon>
        <taxon>Bacillota</taxon>
        <taxon>Bacilli</taxon>
        <taxon>Bacillales</taxon>
        <taxon>Alicyclobacillaceae</taxon>
        <taxon>Tumebacillus</taxon>
    </lineage>
</organism>
<dbReference type="RefSeq" id="WP_267151229.1">
    <property type="nucleotide sequence ID" value="NZ_JAPMLT010000003.1"/>
</dbReference>
<reference evidence="2 3" key="1">
    <citation type="submission" date="2022-11" db="EMBL/GenBank/DDBJ databases">
        <title>Study of microbial diversity in lake waters.</title>
        <authorList>
            <person name="Zhang J."/>
        </authorList>
    </citation>
    <scope>NUCLEOTIDE SEQUENCE [LARGE SCALE GENOMIC DNA]</scope>
    <source>
        <strain evidence="2 3">DT12</strain>
    </source>
</reference>
<accession>A0ABT3X0L0</accession>
<dbReference type="Proteomes" id="UP001208017">
    <property type="component" value="Unassembled WGS sequence"/>
</dbReference>
<dbReference type="Pfam" id="PF10646">
    <property type="entry name" value="Germane"/>
    <property type="match status" value="1"/>
</dbReference>
<comment type="caution">
    <text evidence="2">The sequence shown here is derived from an EMBL/GenBank/DDBJ whole genome shotgun (WGS) entry which is preliminary data.</text>
</comment>
<gene>
    <name evidence="2" type="ORF">OS242_08385</name>
</gene>